<dbReference type="Gene3D" id="3.20.20.80">
    <property type="entry name" value="Glycosidases"/>
    <property type="match status" value="1"/>
</dbReference>
<comment type="caution">
    <text evidence="11">The sequence shown here is derived from an EMBL/GenBank/DDBJ whole genome shotgun (WGS) entry which is preliminary data.</text>
</comment>
<evidence type="ECO:0000256" key="3">
    <source>
        <dbReference type="ARBA" id="ARBA00012729"/>
    </source>
</evidence>
<keyword evidence="12" id="KW-1185">Reference proteome</keyword>
<dbReference type="OrthoDB" id="76388at2759"/>
<name>A0A9P4P033_9PEZI</name>
<reference evidence="11" key="1">
    <citation type="journal article" date="2020" name="Stud. Mycol.">
        <title>101 Dothideomycetes genomes: a test case for predicting lifestyles and emergence of pathogens.</title>
        <authorList>
            <person name="Haridas S."/>
            <person name="Albert R."/>
            <person name="Binder M."/>
            <person name="Bloem J."/>
            <person name="Labutti K."/>
            <person name="Salamov A."/>
            <person name="Andreopoulos B."/>
            <person name="Baker S."/>
            <person name="Barry K."/>
            <person name="Bills G."/>
            <person name="Bluhm B."/>
            <person name="Cannon C."/>
            <person name="Castanera R."/>
            <person name="Culley D."/>
            <person name="Daum C."/>
            <person name="Ezra D."/>
            <person name="Gonzalez J."/>
            <person name="Henrissat B."/>
            <person name="Kuo A."/>
            <person name="Liang C."/>
            <person name="Lipzen A."/>
            <person name="Lutzoni F."/>
            <person name="Magnuson J."/>
            <person name="Mondo S."/>
            <person name="Nolan M."/>
            <person name="Ohm R."/>
            <person name="Pangilinan J."/>
            <person name="Park H.-J."/>
            <person name="Ramirez L."/>
            <person name="Alfaro M."/>
            <person name="Sun H."/>
            <person name="Tritt A."/>
            <person name="Yoshinaga Y."/>
            <person name="Zwiers L.-H."/>
            <person name="Turgeon B."/>
            <person name="Goodwin S."/>
            <person name="Spatafora J."/>
            <person name="Crous P."/>
            <person name="Grigoriev I."/>
        </authorList>
    </citation>
    <scope>NUCLEOTIDE SEQUENCE</scope>
    <source>
        <strain evidence="11">CBS 130266</strain>
    </source>
</reference>
<keyword evidence="6" id="KW-0119">Carbohydrate metabolism</keyword>
<keyword evidence="8" id="KW-0624">Polysaccharide degradation</keyword>
<organism evidence="11 12">
    <name type="scientific">Tothia fuscella</name>
    <dbReference type="NCBI Taxonomy" id="1048955"/>
    <lineage>
        <taxon>Eukaryota</taxon>
        <taxon>Fungi</taxon>
        <taxon>Dikarya</taxon>
        <taxon>Ascomycota</taxon>
        <taxon>Pezizomycotina</taxon>
        <taxon>Dothideomycetes</taxon>
        <taxon>Pleosporomycetidae</taxon>
        <taxon>Venturiales</taxon>
        <taxon>Cylindrosympodiaceae</taxon>
        <taxon>Tothia</taxon>
    </lineage>
</organism>
<dbReference type="EMBL" id="MU007012">
    <property type="protein sequence ID" value="KAF2435715.1"/>
    <property type="molecule type" value="Genomic_DNA"/>
</dbReference>
<evidence type="ECO:0000313" key="12">
    <source>
        <dbReference type="Proteomes" id="UP000800235"/>
    </source>
</evidence>
<dbReference type="GO" id="GO:0005576">
    <property type="term" value="C:extracellular region"/>
    <property type="evidence" value="ECO:0007669"/>
    <property type="project" value="TreeGrafter"/>
</dbReference>
<dbReference type="Proteomes" id="UP000800235">
    <property type="component" value="Unassembled WGS sequence"/>
</dbReference>
<dbReference type="PROSITE" id="PS51910">
    <property type="entry name" value="GH18_2"/>
    <property type="match status" value="1"/>
</dbReference>
<keyword evidence="7 9" id="KW-0326">Glycosidase</keyword>
<evidence type="ECO:0000256" key="4">
    <source>
        <dbReference type="ARBA" id="ARBA00022801"/>
    </source>
</evidence>
<dbReference type="InterPro" id="IPR001223">
    <property type="entry name" value="Glyco_hydro18_cat"/>
</dbReference>
<evidence type="ECO:0000256" key="1">
    <source>
        <dbReference type="ARBA" id="ARBA00000822"/>
    </source>
</evidence>
<accession>A0A9P4P033</accession>
<dbReference type="GO" id="GO:0000272">
    <property type="term" value="P:polysaccharide catabolic process"/>
    <property type="evidence" value="ECO:0007669"/>
    <property type="project" value="UniProtKB-KW"/>
</dbReference>
<evidence type="ECO:0000256" key="7">
    <source>
        <dbReference type="ARBA" id="ARBA00023295"/>
    </source>
</evidence>
<dbReference type="PROSITE" id="PS01095">
    <property type="entry name" value="GH18_1"/>
    <property type="match status" value="1"/>
</dbReference>
<evidence type="ECO:0000259" key="10">
    <source>
        <dbReference type="PROSITE" id="PS51910"/>
    </source>
</evidence>
<gene>
    <name evidence="11" type="ORF">EJ08DRAFT_579508</name>
</gene>
<dbReference type="PANTHER" id="PTHR11177:SF228">
    <property type="entry name" value="CHITINASE"/>
    <property type="match status" value="1"/>
</dbReference>
<evidence type="ECO:0000256" key="9">
    <source>
        <dbReference type="RuleBase" id="RU000489"/>
    </source>
</evidence>
<sequence>MKHFGPLKPHWLAQVTSGFKRHPDKDVANPAIPIYSNAVYFFNQRASTTQPPSSLRLDIISHVFYAFASDDTLTISRLGPDGVVYLADVEKDMQMQIDGALGCMRAFQSLKRTYPHLKPILSIGGATGGANFAAVAADPAKRTTCANTARTVIDLYGFDGIDIDWEYPEPGQQSSDYIQLLATLRERLPGPRYVLTTALPAGQWVLARIDLRQAATYLDLLNLMAYDYCGDWDPKISGHQAQLHCPAGGPYTQCAVDYALSQGFPANKILLGCPTYGWAFLGCDNINQPFSACGGQGGAFDYRDLPRPAAQEFVDENAVAAFCVGGDGGFVTYDNPRTVQLKAKYVKEKRLGGMFFWHASSDAEGPRSLVYASYTELHC</sequence>
<evidence type="ECO:0000256" key="8">
    <source>
        <dbReference type="ARBA" id="ARBA00023326"/>
    </source>
</evidence>
<dbReference type="Pfam" id="PF00704">
    <property type="entry name" value="Glyco_hydro_18"/>
    <property type="match status" value="1"/>
</dbReference>
<keyword evidence="4 9" id="KW-0378">Hydrolase</keyword>
<dbReference type="InterPro" id="IPR017853">
    <property type="entry name" value="GH"/>
</dbReference>
<feature type="domain" description="GH18" evidence="10">
    <location>
        <begin position="35"/>
        <end position="379"/>
    </location>
</feature>
<dbReference type="InterPro" id="IPR029070">
    <property type="entry name" value="Chitinase_insertion_sf"/>
</dbReference>
<dbReference type="Gene3D" id="3.10.50.10">
    <property type="match status" value="1"/>
</dbReference>
<dbReference type="GO" id="GO:0008061">
    <property type="term" value="F:chitin binding"/>
    <property type="evidence" value="ECO:0007669"/>
    <property type="project" value="InterPro"/>
</dbReference>
<dbReference type="SUPFAM" id="SSF54556">
    <property type="entry name" value="Chitinase insertion domain"/>
    <property type="match status" value="1"/>
</dbReference>
<dbReference type="PANTHER" id="PTHR11177">
    <property type="entry name" value="CHITINASE"/>
    <property type="match status" value="1"/>
</dbReference>
<dbReference type="GO" id="GO:0008843">
    <property type="term" value="F:endochitinase activity"/>
    <property type="evidence" value="ECO:0007669"/>
    <property type="project" value="UniProtKB-EC"/>
</dbReference>
<comment type="catalytic activity">
    <reaction evidence="1">
        <text>Random endo-hydrolysis of N-acetyl-beta-D-glucosaminide (1-&gt;4)-beta-linkages in chitin and chitodextrins.</text>
        <dbReference type="EC" id="3.2.1.14"/>
    </reaction>
</comment>
<proteinExistence type="inferred from homology"/>
<dbReference type="InterPro" id="IPR011583">
    <property type="entry name" value="Chitinase_II/V-like_cat"/>
</dbReference>
<dbReference type="InterPro" id="IPR001579">
    <property type="entry name" value="Glyco_hydro_18_chit_AS"/>
</dbReference>
<dbReference type="EC" id="3.2.1.14" evidence="3"/>
<evidence type="ECO:0000256" key="6">
    <source>
        <dbReference type="ARBA" id="ARBA00023277"/>
    </source>
</evidence>
<comment type="similarity">
    <text evidence="2">Belongs to the glycosyl hydrolase 18 family. Chitinase class V subfamily.</text>
</comment>
<evidence type="ECO:0000313" key="11">
    <source>
        <dbReference type="EMBL" id="KAF2435715.1"/>
    </source>
</evidence>
<evidence type="ECO:0000256" key="5">
    <source>
        <dbReference type="ARBA" id="ARBA00023024"/>
    </source>
</evidence>
<dbReference type="InterPro" id="IPR050314">
    <property type="entry name" value="Glycosyl_Hydrlase_18"/>
</dbReference>
<dbReference type="AlphaFoldDB" id="A0A9P4P033"/>
<dbReference type="SUPFAM" id="SSF51445">
    <property type="entry name" value="(Trans)glycosidases"/>
    <property type="match status" value="1"/>
</dbReference>
<dbReference type="GO" id="GO:0006032">
    <property type="term" value="P:chitin catabolic process"/>
    <property type="evidence" value="ECO:0007669"/>
    <property type="project" value="UniProtKB-KW"/>
</dbReference>
<protein>
    <recommendedName>
        <fullName evidence="3">chitinase</fullName>
        <ecNumber evidence="3">3.2.1.14</ecNumber>
    </recommendedName>
</protein>
<dbReference type="SMART" id="SM00636">
    <property type="entry name" value="Glyco_18"/>
    <property type="match status" value="1"/>
</dbReference>
<keyword evidence="5" id="KW-0146">Chitin degradation</keyword>
<evidence type="ECO:0000256" key="2">
    <source>
        <dbReference type="ARBA" id="ARBA00008682"/>
    </source>
</evidence>